<sequence>MTLFRRRLPVAPSVLVAAIAFACFAWASAFGSGWGERAADRTVASAWLAGAPVQHLRPPTQTIVARQTGFWASVQNRSAPTPPLVAEAFVDGPTWSRSVRVVIAGVARAGRGASAAWPRAPPVSA</sequence>
<dbReference type="EMBL" id="CP157484">
    <property type="protein sequence ID" value="XBO40924.1"/>
    <property type="molecule type" value="Genomic_DNA"/>
</dbReference>
<name>A0AAU7JLD4_9HYPH</name>
<evidence type="ECO:0000256" key="1">
    <source>
        <dbReference type="SAM" id="SignalP"/>
    </source>
</evidence>
<evidence type="ECO:0000313" key="2">
    <source>
        <dbReference type="EMBL" id="XBO40924.1"/>
    </source>
</evidence>
<keyword evidence="1" id="KW-0732">Signal</keyword>
<organism evidence="2">
    <name type="scientific">Alsobacter sp. KACC 23698</name>
    <dbReference type="NCBI Taxonomy" id="3149229"/>
    <lineage>
        <taxon>Bacteria</taxon>
        <taxon>Pseudomonadati</taxon>
        <taxon>Pseudomonadota</taxon>
        <taxon>Alphaproteobacteria</taxon>
        <taxon>Hyphomicrobiales</taxon>
        <taxon>Alsobacteraceae</taxon>
        <taxon>Alsobacter</taxon>
    </lineage>
</organism>
<proteinExistence type="predicted"/>
<feature type="signal peptide" evidence="1">
    <location>
        <begin position="1"/>
        <end position="27"/>
    </location>
</feature>
<feature type="chain" id="PRO_5043963914" evidence="1">
    <location>
        <begin position="28"/>
        <end position="125"/>
    </location>
</feature>
<dbReference type="AlphaFoldDB" id="A0AAU7JLD4"/>
<accession>A0AAU7JLD4</accession>
<gene>
    <name evidence="2" type="ORF">ABEG18_09250</name>
</gene>
<protein>
    <submittedName>
        <fullName evidence="2">Uncharacterized protein</fullName>
    </submittedName>
</protein>
<reference evidence="2" key="1">
    <citation type="submission" date="2024-05" db="EMBL/GenBank/DDBJ databases">
        <authorList>
            <person name="Kim S."/>
            <person name="Heo J."/>
            <person name="Choi H."/>
            <person name="Choi Y."/>
            <person name="Kwon S.-W."/>
            <person name="Kim Y."/>
        </authorList>
    </citation>
    <scope>NUCLEOTIDE SEQUENCE</scope>
    <source>
        <strain evidence="2">KACC 23698</strain>
    </source>
</reference>
<dbReference type="RefSeq" id="WP_406857780.1">
    <property type="nucleotide sequence ID" value="NZ_CP157484.1"/>
</dbReference>
<dbReference type="PROSITE" id="PS51257">
    <property type="entry name" value="PROKAR_LIPOPROTEIN"/>
    <property type="match status" value="1"/>
</dbReference>